<dbReference type="InterPro" id="IPR036846">
    <property type="entry name" value="GM2-AP_sf"/>
</dbReference>
<dbReference type="GO" id="GO:0008047">
    <property type="term" value="F:enzyme activator activity"/>
    <property type="evidence" value="ECO:0007669"/>
    <property type="project" value="InterPro"/>
</dbReference>
<evidence type="ECO:0000256" key="1">
    <source>
        <dbReference type="ARBA" id="ARBA00022729"/>
    </source>
</evidence>
<dbReference type="GO" id="GO:0006689">
    <property type="term" value="P:ganglioside catabolic process"/>
    <property type="evidence" value="ECO:0007669"/>
    <property type="project" value="InterPro"/>
</dbReference>
<evidence type="ECO:0000313" key="3">
    <source>
        <dbReference type="Proteomes" id="UP001321473"/>
    </source>
</evidence>
<name>A0AAQ4DE90_AMBAM</name>
<dbReference type="EMBL" id="JARKHS020031910">
    <property type="protein sequence ID" value="KAK8760780.1"/>
    <property type="molecule type" value="Genomic_DNA"/>
</dbReference>
<dbReference type="Gene3D" id="2.70.220.10">
    <property type="entry name" value="Ganglioside GM2 activator"/>
    <property type="match status" value="1"/>
</dbReference>
<comment type="caution">
    <text evidence="2">The sequence shown here is derived from an EMBL/GenBank/DDBJ whole genome shotgun (WGS) entry which is preliminary data.</text>
</comment>
<dbReference type="PANTHER" id="PTHR17357:SF0">
    <property type="entry name" value="GANGLIOSIDE GM2 ACTIVATOR"/>
    <property type="match status" value="1"/>
</dbReference>
<protein>
    <submittedName>
        <fullName evidence="2">Uncharacterized protein</fullName>
    </submittedName>
</protein>
<dbReference type="AlphaFoldDB" id="A0AAQ4DE90"/>
<dbReference type="PANTHER" id="PTHR17357">
    <property type="entry name" value="GM2 GANGLIOSIDE ACTIVATOR PROTEIN"/>
    <property type="match status" value="1"/>
</dbReference>
<dbReference type="InterPro" id="IPR028996">
    <property type="entry name" value="GM2-AP"/>
</dbReference>
<dbReference type="GO" id="GO:0005319">
    <property type="term" value="F:lipid transporter activity"/>
    <property type="evidence" value="ECO:0007669"/>
    <property type="project" value="TreeGrafter"/>
</dbReference>
<organism evidence="2 3">
    <name type="scientific">Amblyomma americanum</name>
    <name type="common">Lone star tick</name>
    <dbReference type="NCBI Taxonomy" id="6943"/>
    <lineage>
        <taxon>Eukaryota</taxon>
        <taxon>Metazoa</taxon>
        <taxon>Ecdysozoa</taxon>
        <taxon>Arthropoda</taxon>
        <taxon>Chelicerata</taxon>
        <taxon>Arachnida</taxon>
        <taxon>Acari</taxon>
        <taxon>Parasitiformes</taxon>
        <taxon>Ixodida</taxon>
        <taxon>Ixodoidea</taxon>
        <taxon>Ixodidae</taxon>
        <taxon>Amblyomminae</taxon>
        <taxon>Amblyomma</taxon>
    </lineage>
</organism>
<accession>A0AAQ4DE90</accession>
<dbReference type="GO" id="GO:0009898">
    <property type="term" value="C:cytoplasmic side of plasma membrane"/>
    <property type="evidence" value="ECO:0007669"/>
    <property type="project" value="TreeGrafter"/>
</dbReference>
<keyword evidence="3" id="KW-1185">Reference proteome</keyword>
<gene>
    <name evidence="2" type="ORF">V5799_027951</name>
</gene>
<dbReference type="SUPFAM" id="SSF63707">
    <property type="entry name" value="Ganglioside M2 (gm2) activator"/>
    <property type="match status" value="1"/>
</dbReference>
<dbReference type="Proteomes" id="UP001321473">
    <property type="component" value="Unassembled WGS sequence"/>
</dbReference>
<sequence>MTINYAGELLQELQQPPITKFTMWNSMGMKLPCVQDMGSCSYKGCDGESPMERFIGRPWNNTCPIPPATYVSNMVFFMHPVVRAVLGNGTFRVKMEVTSGDIKVQCRMLDVYIEK</sequence>
<reference evidence="2 3" key="1">
    <citation type="journal article" date="2023" name="Arcadia Sci">
        <title>De novo assembly of a long-read Amblyomma americanum tick genome.</title>
        <authorList>
            <person name="Chou S."/>
            <person name="Poskanzer K.E."/>
            <person name="Rollins M."/>
            <person name="Thuy-Boun P.S."/>
        </authorList>
    </citation>
    <scope>NUCLEOTIDE SEQUENCE [LARGE SCALE GENOMIC DNA]</scope>
    <source>
        <strain evidence="2">F_SG_1</strain>
        <tissue evidence="2">Salivary glands</tissue>
    </source>
</reference>
<keyword evidence="1" id="KW-0732">Signal</keyword>
<proteinExistence type="predicted"/>
<evidence type="ECO:0000313" key="2">
    <source>
        <dbReference type="EMBL" id="KAK8760780.1"/>
    </source>
</evidence>